<evidence type="ECO:0000313" key="3">
    <source>
        <dbReference type="Proteomes" id="UP000711996"/>
    </source>
</evidence>
<organism evidence="2 3">
    <name type="scientific">Colletotrichum siamense</name>
    <name type="common">Anthracnose fungus</name>
    <dbReference type="NCBI Taxonomy" id="690259"/>
    <lineage>
        <taxon>Eukaryota</taxon>
        <taxon>Fungi</taxon>
        <taxon>Dikarya</taxon>
        <taxon>Ascomycota</taxon>
        <taxon>Pezizomycotina</taxon>
        <taxon>Sordariomycetes</taxon>
        <taxon>Hypocreomycetidae</taxon>
        <taxon>Glomerellales</taxon>
        <taxon>Glomerellaceae</taxon>
        <taxon>Colletotrichum</taxon>
        <taxon>Colletotrichum gloeosporioides species complex</taxon>
    </lineage>
</organism>
<dbReference type="OrthoDB" id="4844107at2759"/>
<dbReference type="EMBL" id="QPMT01000077">
    <property type="protein sequence ID" value="KAF4844277.1"/>
    <property type="molecule type" value="Genomic_DNA"/>
</dbReference>
<feature type="transmembrane region" description="Helical" evidence="1">
    <location>
        <begin position="195"/>
        <end position="215"/>
    </location>
</feature>
<keyword evidence="1" id="KW-0472">Membrane</keyword>
<feature type="transmembrane region" description="Helical" evidence="1">
    <location>
        <begin position="140"/>
        <end position="162"/>
    </location>
</feature>
<name>A0A9P5EIZ7_COLSI</name>
<feature type="transmembrane region" description="Helical" evidence="1">
    <location>
        <begin position="53"/>
        <end position="72"/>
    </location>
</feature>
<feature type="transmembrane region" description="Helical" evidence="1">
    <location>
        <begin position="227"/>
        <end position="247"/>
    </location>
</feature>
<gene>
    <name evidence="2" type="ORF">CGCSCA2_v013925</name>
</gene>
<proteinExistence type="predicted"/>
<sequence length="312" mass="34771">MDWQPYITGYTVRSVLSGLVILPALGVSALALRKLGAKHDPTRRWVDFTKAALGLWSISQLLILVCWIIYAVEYSQRQNGKGYFGPDYTTPYIYIVGSLLSTLGQLALLLAFFFLAHALDQLRGSATTDDSRTFSVGRKVVFGGSALIALVEVAVFCCYIASQIMFKVLPGRDRYVRGDWDNAIRLSLAYEYMSASVNCMFLIAAVGMTIYAFQAQRKARGSPVQKAATLLLIAVSLWLVARIWGFITTVMSLAMVWWGSAYVGIIDTILAIWTTFAALMLLYTLASNDAYGLSRLHYQEDEDEGRVWEDRT</sequence>
<keyword evidence="3" id="KW-1185">Reference proteome</keyword>
<accession>A0A9P5EIZ7</accession>
<evidence type="ECO:0000256" key="1">
    <source>
        <dbReference type="SAM" id="Phobius"/>
    </source>
</evidence>
<feature type="transmembrane region" description="Helical" evidence="1">
    <location>
        <begin position="259"/>
        <end position="286"/>
    </location>
</feature>
<reference evidence="2" key="1">
    <citation type="submission" date="2019-06" db="EMBL/GenBank/DDBJ databases">
        <authorList>
            <person name="Gan P."/>
            <person name="Shirasu K."/>
        </authorList>
    </citation>
    <scope>NUCLEOTIDE SEQUENCE [LARGE SCALE GENOMIC DNA]</scope>
    <source>
        <strain evidence="2">CAD2</strain>
    </source>
</reference>
<feature type="transmembrane region" description="Helical" evidence="1">
    <location>
        <begin position="12"/>
        <end position="32"/>
    </location>
</feature>
<feature type="transmembrane region" description="Helical" evidence="1">
    <location>
        <begin position="92"/>
        <end position="119"/>
    </location>
</feature>
<dbReference type="AlphaFoldDB" id="A0A9P5EIZ7"/>
<keyword evidence="1" id="KW-1133">Transmembrane helix</keyword>
<evidence type="ECO:0000313" key="2">
    <source>
        <dbReference type="EMBL" id="KAF4844277.1"/>
    </source>
</evidence>
<dbReference type="Proteomes" id="UP000711996">
    <property type="component" value="Unassembled WGS sequence"/>
</dbReference>
<protein>
    <submittedName>
        <fullName evidence="2">Uncharacterized protein</fullName>
    </submittedName>
</protein>
<comment type="caution">
    <text evidence="2">The sequence shown here is derived from an EMBL/GenBank/DDBJ whole genome shotgun (WGS) entry which is preliminary data.</text>
</comment>
<keyword evidence="1" id="KW-0812">Transmembrane</keyword>